<reference evidence="1 2" key="1">
    <citation type="submission" date="2016-10" db="EMBL/GenBank/DDBJ databases">
        <authorList>
            <person name="de Groot N.N."/>
        </authorList>
    </citation>
    <scope>NUCLEOTIDE SEQUENCE [LARGE SCALE GENOMIC DNA]</scope>
    <source>
        <strain evidence="1 2">MP1X4</strain>
    </source>
</reference>
<dbReference type="EMBL" id="LT629740">
    <property type="protein sequence ID" value="SDT68693.1"/>
    <property type="molecule type" value="Genomic_DNA"/>
</dbReference>
<evidence type="ECO:0000313" key="2">
    <source>
        <dbReference type="Proteomes" id="UP000199679"/>
    </source>
</evidence>
<protein>
    <submittedName>
        <fullName evidence="1">Uncharacterized protein</fullName>
    </submittedName>
</protein>
<dbReference type="Proteomes" id="UP000199679">
    <property type="component" value="Chromosome I"/>
</dbReference>
<sequence length="196" mass="22832">MQKLKIMKRLRLYSEIITAIIFTLSTLRASAQPPVKVVAGLIYMNDGTLTPNQKMYPKLTDSLDNNLKKNNKDTISLFYRALLYLRYNSGLAKPYQLSKGAMENLEVAKNMVERADSLKMQALNLKILRAEIYRELCYRFTGDESWQLNGKQIAVRKTRFNGYKDLANKYYDELAQLDKRNAYAYLKLTINYKYPL</sequence>
<accession>A0A1H2CE17</accession>
<keyword evidence="2" id="KW-1185">Reference proteome</keyword>
<dbReference type="STRING" id="652787.SAMN05216490_4936"/>
<organism evidence="1 2">
    <name type="scientific">Mucilaginibacter mallensis</name>
    <dbReference type="NCBI Taxonomy" id="652787"/>
    <lineage>
        <taxon>Bacteria</taxon>
        <taxon>Pseudomonadati</taxon>
        <taxon>Bacteroidota</taxon>
        <taxon>Sphingobacteriia</taxon>
        <taxon>Sphingobacteriales</taxon>
        <taxon>Sphingobacteriaceae</taxon>
        <taxon>Mucilaginibacter</taxon>
    </lineage>
</organism>
<gene>
    <name evidence="1" type="ORF">SAMN05216490_4936</name>
</gene>
<dbReference type="AlphaFoldDB" id="A0A1H2CE17"/>
<name>A0A1H2CE17_MUCMA</name>
<evidence type="ECO:0000313" key="1">
    <source>
        <dbReference type="EMBL" id="SDT68693.1"/>
    </source>
</evidence>
<proteinExistence type="predicted"/>